<evidence type="ECO:0000313" key="8">
    <source>
        <dbReference type="EMBL" id="KAJ0391958.1"/>
    </source>
</evidence>
<proteinExistence type="inferred from homology"/>
<evidence type="ECO:0000256" key="1">
    <source>
        <dbReference type="ARBA" id="ARBA00004127"/>
    </source>
</evidence>
<evidence type="ECO:0000313" key="9">
    <source>
        <dbReference type="Proteomes" id="UP001209570"/>
    </source>
</evidence>
<reference evidence="8" key="1">
    <citation type="submission" date="2021-12" db="EMBL/GenBank/DDBJ databases">
        <title>Prjna785345.</title>
        <authorList>
            <person name="Rujirawat T."/>
            <person name="Krajaejun T."/>
        </authorList>
    </citation>
    <scope>NUCLEOTIDE SEQUENCE</scope>
    <source>
        <strain evidence="8">Pi057C3</strain>
    </source>
</reference>
<evidence type="ECO:0000256" key="6">
    <source>
        <dbReference type="SAM" id="Phobius"/>
    </source>
</evidence>
<dbReference type="InterPro" id="IPR009457">
    <property type="entry name" value="THH1/TOM1/TOM3_dom"/>
</dbReference>
<accession>A0AAD5Q211</accession>
<feature type="transmembrane region" description="Helical" evidence="6">
    <location>
        <begin position="22"/>
        <end position="42"/>
    </location>
</feature>
<comment type="similarity">
    <text evidence="2">Belongs to the plant tobamovirus multiplication TOM1 protein family.</text>
</comment>
<keyword evidence="4 6" id="KW-1133">Transmembrane helix</keyword>
<evidence type="ECO:0000259" key="7">
    <source>
        <dbReference type="Pfam" id="PF06454"/>
    </source>
</evidence>
<evidence type="ECO:0000256" key="5">
    <source>
        <dbReference type="ARBA" id="ARBA00023136"/>
    </source>
</evidence>
<evidence type="ECO:0000256" key="2">
    <source>
        <dbReference type="ARBA" id="ARBA00006779"/>
    </source>
</evidence>
<feature type="domain" description="THH1/TOM1/TOM3" evidence="7">
    <location>
        <begin position="26"/>
        <end position="168"/>
    </location>
</feature>
<dbReference type="EMBL" id="JAKCXM010000773">
    <property type="protein sequence ID" value="KAJ0391958.1"/>
    <property type="molecule type" value="Genomic_DNA"/>
</dbReference>
<dbReference type="Proteomes" id="UP001209570">
    <property type="component" value="Unassembled WGS sequence"/>
</dbReference>
<organism evidence="8 9">
    <name type="scientific">Pythium insidiosum</name>
    <name type="common">Pythiosis disease agent</name>
    <dbReference type="NCBI Taxonomy" id="114742"/>
    <lineage>
        <taxon>Eukaryota</taxon>
        <taxon>Sar</taxon>
        <taxon>Stramenopiles</taxon>
        <taxon>Oomycota</taxon>
        <taxon>Peronosporomycetes</taxon>
        <taxon>Pythiales</taxon>
        <taxon>Pythiaceae</taxon>
        <taxon>Pythium</taxon>
    </lineage>
</organism>
<comment type="subcellular location">
    <subcellularLocation>
        <location evidence="1">Endomembrane system</location>
        <topology evidence="1">Multi-pass membrane protein</topology>
    </subcellularLocation>
</comment>
<gene>
    <name evidence="8" type="ORF">P43SY_008741</name>
</gene>
<keyword evidence="5 6" id="KW-0472">Membrane</keyword>
<feature type="transmembrane region" description="Helical" evidence="6">
    <location>
        <begin position="111"/>
        <end position="133"/>
    </location>
</feature>
<dbReference type="PANTHER" id="PTHR31142:SF3">
    <property type="entry name" value="THH1_TOM1_TOM3 DOMAIN-CONTAINING PROTEIN"/>
    <property type="match status" value="1"/>
</dbReference>
<dbReference type="AlphaFoldDB" id="A0AAD5Q211"/>
<comment type="caution">
    <text evidence="8">The sequence shown here is derived from an EMBL/GenBank/DDBJ whole genome shotgun (WGS) entry which is preliminary data.</text>
</comment>
<dbReference type="Pfam" id="PF06454">
    <property type="entry name" value="THH1_TOM1-3_dom"/>
    <property type="match status" value="1"/>
</dbReference>
<dbReference type="InterPro" id="IPR040226">
    <property type="entry name" value="THH1/TOM1/TOM3"/>
</dbReference>
<feature type="transmembrane region" description="Helical" evidence="6">
    <location>
        <begin position="145"/>
        <end position="165"/>
    </location>
</feature>
<evidence type="ECO:0000256" key="3">
    <source>
        <dbReference type="ARBA" id="ARBA00022692"/>
    </source>
</evidence>
<dbReference type="PANTHER" id="PTHR31142">
    <property type="entry name" value="TOBAMOVIRUS MULTIPLICATION PROTEIN 1-LIKE ISOFORM X1"/>
    <property type="match status" value="1"/>
</dbReference>
<dbReference type="GO" id="GO:0012505">
    <property type="term" value="C:endomembrane system"/>
    <property type="evidence" value="ECO:0007669"/>
    <property type="project" value="UniProtKB-SubCell"/>
</dbReference>
<feature type="transmembrane region" description="Helical" evidence="6">
    <location>
        <begin position="62"/>
        <end position="80"/>
    </location>
</feature>
<name>A0AAD5Q211_PYTIN</name>
<protein>
    <recommendedName>
        <fullName evidence="7">THH1/TOM1/TOM3 domain-containing protein</fullName>
    </recommendedName>
</protein>
<keyword evidence="9" id="KW-1185">Reference proteome</keyword>
<sequence>MATRLTVPSAGALPPQDIQDRVGAAFLIDGFLYALLAGGALVQLVRNCCRYRQWTVQKMVHFLMFLATLVRAVFLVLVGLDWCDVLTGEIKTPTCSPAERDLFYMLDQTPIVFFVALYALLVQFWAEVYYNAVDRLSTLQDTIKPAIRLGIALVFAVQIAFWVLLATKWQHEPRDDDDRL</sequence>
<keyword evidence="3 6" id="KW-0812">Transmembrane</keyword>
<evidence type="ECO:0000256" key="4">
    <source>
        <dbReference type="ARBA" id="ARBA00022989"/>
    </source>
</evidence>